<feature type="region of interest" description="Disordered" evidence="1">
    <location>
        <begin position="1"/>
        <end position="33"/>
    </location>
</feature>
<dbReference type="EMBL" id="JAAOIC020000016">
    <property type="protein sequence ID" value="KAG8041467.1"/>
    <property type="molecule type" value="Genomic_DNA"/>
</dbReference>
<dbReference type="Proteomes" id="UP000729913">
    <property type="component" value="Unassembled WGS sequence"/>
</dbReference>
<organism evidence="2 3">
    <name type="scientific">Cotesia typhae</name>
    <dbReference type="NCBI Taxonomy" id="2053667"/>
    <lineage>
        <taxon>Eukaryota</taxon>
        <taxon>Metazoa</taxon>
        <taxon>Ecdysozoa</taxon>
        <taxon>Arthropoda</taxon>
        <taxon>Hexapoda</taxon>
        <taxon>Insecta</taxon>
        <taxon>Pterygota</taxon>
        <taxon>Neoptera</taxon>
        <taxon>Endopterygota</taxon>
        <taxon>Hymenoptera</taxon>
        <taxon>Apocrita</taxon>
        <taxon>Ichneumonoidea</taxon>
        <taxon>Braconidae</taxon>
        <taxon>Microgastrinae</taxon>
        <taxon>Cotesia</taxon>
    </lineage>
</organism>
<name>A0A8J5R7P9_9HYME</name>
<feature type="compositionally biased region" description="Low complexity" evidence="1">
    <location>
        <begin position="1"/>
        <end position="13"/>
    </location>
</feature>
<gene>
    <name evidence="2" type="ORF">G9C98_002760</name>
</gene>
<proteinExistence type="predicted"/>
<dbReference type="AlphaFoldDB" id="A0A8J5R7P9"/>
<reference evidence="2" key="2">
    <citation type="submission" date="2021-04" db="EMBL/GenBank/DDBJ databases">
        <title>Genome-wide patterns of bracovirus chromosomal integration into multiple host tissues during parasitism.</title>
        <authorList>
            <person name="Chebbi M.A.C."/>
        </authorList>
    </citation>
    <scope>NUCLEOTIDE SEQUENCE</scope>
    <source>
        <tissue evidence="2">Whole body</tissue>
    </source>
</reference>
<protein>
    <submittedName>
        <fullName evidence="2">Uncharacterized protein</fullName>
    </submittedName>
</protein>
<keyword evidence="3" id="KW-1185">Reference proteome</keyword>
<comment type="caution">
    <text evidence="2">The sequence shown here is derived from an EMBL/GenBank/DDBJ whole genome shotgun (WGS) entry which is preliminary data.</text>
</comment>
<accession>A0A8J5R7P9</accession>
<evidence type="ECO:0000256" key="1">
    <source>
        <dbReference type="SAM" id="MobiDB-lite"/>
    </source>
</evidence>
<sequence length="159" mass="17153">MNNTSTINKNTNENETENDNNYKQQTPQRPGINKPTPAVAFCSFLASNGALQPIGAVAIVSDPVSTSTIVDIQHRSHNSICAVHHRLLLSTRNLSLILDAAENLSSFLASHPLRIHAIIMSDAMQTDPVFLSRSRSSFCVSLIGELAPGEHTPVVSAQP</sequence>
<reference evidence="2" key="1">
    <citation type="submission" date="2020-03" db="EMBL/GenBank/DDBJ databases">
        <authorList>
            <person name="Chebbi M.A."/>
            <person name="Drezen J.M."/>
        </authorList>
    </citation>
    <scope>NUCLEOTIDE SEQUENCE</scope>
    <source>
        <tissue evidence="2">Whole body</tissue>
    </source>
</reference>
<evidence type="ECO:0000313" key="3">
    <source>
        <dbReference type="Proteomes" id="UP000729913"/>
    </source>
</evidence>
<evidence type="ECO:0000313" key="2">
    <source>
        <dbReference type="EMBL" id="KAG8041467.1"/>
    </source>
</evidence>